<dbReference type="Pfam" id="PF15037">
    <property type="entry name" value="IL17_R_N"/>
    <property type="match status" value="1"/>
</dbReference>
<evidence type="ECO:0000256" key="1">
    <source>
        <dbReference type="ARBA" id="ARBA00022729"/>
    </source>
</evidence>
<dbReference type="GO" id="GO:0030368">
    <property type="term" value="F:interleukin-17 receptor activity"/>
    <property type="evidence" value="ECO:0007669"/>
    <property type="project" value="InterPro"/>
</dbReference>
<feature type="non-terminal residue" evidence="4">
    <location>
        <position position="1"/>
    </location>
</feature>
<dbReference type="PANTHER" id="PTHR15583:SF10">
    <property type="entry name" value="INTERLEUKIN-17 RECEPTOR E-LIKE-RELATED"/>
    <property type="match status" value="1"/>
</dbReference>
<dbReference type="InterPro" id="IPR039465">
    <property type="entry name" value="IL-17_rcpt-like"/>
</dbReference>
<keyword evidence="4" id="KW-0675">Receptor</keyword>
<accession>V9KWW2</accession>
<reference evidence="4" key="1">
    <citation type="journal article" date="2014" name="Nature">
        <title>Elephant shark genome provides unique insights into gnathostome evolution.</title>
        <authorList>
            <consortium name="International Elephant Shark Genome Sequencing Consortium"/>
            <person name="Venkatesh B."/>
            <person name="Lee A.P."/>
            <person name="Ravi V."/>
            <person name="Maurya A.K."/>
            <person name="Lian M.M."/>
            <person name="Swann J.B."/>
            <person name="Ohta Y."/>
            <person name="Flajnik M.F."/>
            <person name="Sutoh Y."/>
            <person name="Kasahara M."/>
            <person name="Hoon S."/>
            <person name="Gangu V."/>
            <person name="Roy S.W."/>
            <person name="Irimia M."/>
            <person name="Korzh V."/>
            <person name="Kondrychyn I."/>
            <person name="Lim Z.W."/>
            <person name="Tay B.H."/>
            <person name="Tohari S."/>
            <person name="Kong K.W."/>
            <person name="Ho S."/>
            <person name="Lorente-Galdos B."/>
            <person name="Quilez J."/>
            <person name="Marques-Bonet T."/>
            <person name="Raney B.J."/>
            <person name="Ingham P.W."/>
            <person name="Tay A."/>
            <person name="Hillier L.W."/>
            <person name="Minx P."/>
            <person name="Boehm T."/>
            <person name="Wilson R.K."/>
            <person name="Brenner S."/>
            <person name="Warren W.C."/>
        </authorList>
    </citation>
    <scope>NUCLEOTIDE SEQUENCE</scope>
    <source>
        <tissue evidence="4">Gills</tissue>
    </source>
</reference>
<proteinExistence type="evidence at transcript level"/>
<dbReference type="EMBL" id="JW870709">
    <property type="protein sequence ID" value="AFP03227.1"/>
    <property type="molecule type" value="mRNA"/>
</dbReference>
<dbReference type="InterPro" id="IPR027841">
    <property type="entry name" value="IL-17_rcpt_C/E_N"/>
</dbReference>
<evidence type="ECO:0000259" key="3">
    <source>
        <dbReference type="Pfam" id="PF15037"/>
    </source>
</evidence>
<sequence>CVCVVWGGRWVDSSCCDKIGAKITKILAEVELAVSLTDVSVAGLTRGFSGNWSKSNGNMGSTRGEGSGEAAGDDDEDTMVMYIMSHQDEGGKHSCVELQIELPPPKPRHNRAGEEGPVGTVEFSCFPASMNTNVLITVFTDPKWEEPWNLTHKVPDCSVKDFLNIKSCEVPEPCVRLEDVEQRAVVIVPDNYFLRFLYDVMPEFESTNPQDSGKLKETEVQRSFRDIVPCLCIEVWSASMADAWRRRKCPFSKTPGFRGNVWRLSRLQVEARGLALQWTFSAPCNVSGHITLCSRSQSGECQEVSGSRQQLHINTLREFRDVEPHPSLCVQVISEPYINLTCPFETPVPWSVDMQLLVKNVTLIVRHPTRMDFSMCALNGDECELLTPTIQEMADGKHFHISNLSAPRCLQIWRSDVSFSARVTVCPFDTCKSLSPAHHQQQQFTQRPSCSVTSQSDYQRWWQTLRQGEGEGQVGTG</sequence>
<feature type="non-terminal residue" evidence="4">
    <location>
        <position position="477"/>
    </location>
</feature>
<name>V9KWW2_CALMI</name>
<protein>
    <submittedName>
        <fullName evidence="4">Interleukin-17 receptor C</fullName>
    </submittedName>
</protein>
<evidence type="ECO:0000313" key="4">
    <source>
        <dbReference type="EMBL" id="AFP03227.1"/>
    </source>
</evidence>
<feature type="domain" description="Interleukin-17 receptor C/E N-terminal" evidence="3">
    <location>
        <begin position="84"/>
        <end position="419"/>
    </location>
</feature>
<evidence type="ECO:0000256" key="2">
    <source>
        <dbReference type="SAM" id="MobiDB-lite"/>
    </source>
</evidence>
<dbReference type="PANTHER" id="PTHR15583">
    <property type="entry name" value="INTERLEUKIN-17 RECEPTOR"/>
    <property type="match status" value="1"/>
</dbReference>
<dbReference type="AlphaFoldDB" id="V9KWW2"/>
<keyword evidence="1" id="KW-0732">Signal</keyword>
<organism evidence="4">
    <name type="scientific">Callorhinchus milii</name>
    <name type="common">Ghost shark</name>
    <dbReference type="NCBI Taxonomy" id="7868"/>
    <lineage>
        <taxon>Eukaryota</taxon>
        <taxon>Metazoa</taxon>
        <taxon>Chordata</taxon>
        <taxon>Craniata</taxon>
        <taxon>Vertebrata</taxon>
        <taxon>Chondrichthyes</taxon>
        <taxon>Holocephali</taxon>
        <taxon>Chimaeriformes</taxon>
        <taxon>Callorhinchidae</taxon>
        <taxon>Callorhinchus</taxon>
    </lineage>
</organism>
<feature type="region of interest" description="Disordered" evidence="2">
    <location>
        <begin position="53"/>
        <end position="74"/>
    </location>
</feature>